<evidence type="ECO:0000256" key="1">
    <source>
        <dbReference type="SAM" id="MobiDB-lite"/>
    </source>
</evidence>
<proteinExistence type="predicted"/>
<evidence type="ECO:0000313" key="2">
    <source>
        <dbReference type="EnsemblMetazoa" id="ENSAATROPP015430"/>
    </source>
</evidence>
<accession>A0AAG5DWY4</accession>
<evidence type="ECO:0000313" key="3">
    <source>
        <dbReference type="Proteomes" id="UP000075880"/>
    </source>
</evidence>
<feature type="region of interest" description="Disordered" evidence="1">
    <location>
        <begin position="1"/>
        <end position="23"/>
    </location>
</feature>
<organism evidence="2 3">
    <name type="scientific">Anopheles atroparvus</name>
    <name type="common">European mosquito</name>
    <dbReference type="NCBI Taxonomy" id="41427"/>
    <lineage>
        <taxon>Eukaryota</taxon>
        <taxon>Metazoa</taxon>
        <taxon>Ecdysozoa</taxon>
        <taxon>Arthropoda</taxon>
        <taxon>Hexapoda</taxon>
        <taxon>Insecta</taxon>
        <taxon>Pterygota</taxon>
        <taxon>Neoptera</taxon>
        <taxon>Endopterygota</taxon>
        <taxon>Diptera</taxon>
        <taxon>Nematocera</taxon>
        <taxon>Culicoidea</taxon>
        <taxon>Culicidae</taxon>
        <taxon>Anophelinae</taxon>
        <taxon>Anopheles</taxon>
    </lineage>
</organism>
<dbReference type="Proteomes" id="UP000075880">
    <property type="component" value="Unassembled WGS sequence"/>
</dbReference>
<dbReference type="AlphaFoldDB" id="A0AAG5DWY4"/>
<keyword evidence="3" id="KW-1185">Reference proteome</keyword>
<protein>
    <submittedName>
        <fullName evidence="2">Uncharacterized protein</fullName>
    </submittedName>
</protein>
<dbReference type="EnsemblMetazoa" id="ENSAATROPT017474">
    <property type="protein sequence ID" value="ENSAATROPP015430"/>
    <property type="gene ID" value="ENSAATROPG014284"/>
</dbReference>
<sequence>MVGQGSFSSSRKPVNSSQHTPTDTLRMRSRFDCLLNELLGRHTNHQNSFHSHVLETCQQNAPGSINRLNRSLDPFSLLLTLSLSTSAF</sequence>
<name>A0AAG5DWY4_ANOAO</name>
<reference evidence="2" key="1">
    <citation type="submission" date="2024-04" db="UniProtKB">
        <authorList>
            <consortium name="EnsemblMetazoa"/>
        </authorList>
    </citation>
    <scope>IDENTIFICATION</scope>
    <source>
        <strain evidence="2">EBRO</strain>
    </source>
</reference>